<keyword evidence="1" id="KW-0812">Transmembrane</keyword>
<organism evidence="3 4">
    <name type="scientific">Cyanomargarita calcarea GSE-NOS-MK-12-04C</name>
    <dbReference type="NCBI Taxonomy" id="2839659"/>
    <lineage>
        <taxon>Bacteria</taxon>
        <taxon>Bacillati</taxon>
        <taxon>Cyanobacteriota</taxon>
        <taxon>Cyanophyceae</taxon>
        <taxon>Nostocales</taxon>
        <taxon>Cyanomargaritaceae</taxon>
        <taxon>Cyanomargarita</taxon>
    </lineage>
</organism>
<feature type="transmembrane region" description="Helical" evidence="1">
    <location>
        <begin position="194"/>
        <end position="222"/>
    </location>
</feature>
<reference evidence="3" key="1">
    <citation type="submission" date="2021-05" db="EMBL/GenBank/DDBJ databases">
        <authorList>
            <person name="Pietrasiak N."/>
            <person name="Ward R."/>
            <person name="Stajich J.E."/>
            <person name="Kurbessoian T."/>
        </authorList>
    </citation>
    <scope>NUCLEOTIDE SEQUENCE</scope>
    <source>
        <strain evidence="3">GSE-NOS-MK-12-04C</strain>
    </source>
</reference>
<name>A0A951QG68_9CYAN</name>
<keyword evidence="1" id="KW-1133">Transmembrane helix</keyword>
<proteinExistence type="predicted"/>
<reference evidence="3" key="2">
    <citation type="journal article" date="2022" name="Microbiol. Resour. Announc.">
        <title>Metagenome Sequencing to Explore Phylogenomics of Terrestrial Cyanobacteria.</title>
        <authorList>
            <person name="Ward R.D."/>
            <person name="Stajich J.E."/>
            <person name="Johansen J.R."/>
            <person name="Huntemann M."/>
            <person name="Clum A."/>
            <person name="Foster B."/>
            <person name="Foster B."/>
            <person name="Roux S."/>
            <person name="Palaniappan K."/>
            <person name="Varghese N."/>
            <person name="Mukherjee S."/>
            <person name="Reddy T.B.K."/>
            <person name="Daum C."/>
            <person name="Copeland A."/>
            <person name="Chen I.A."/>
            <person name="Ivanova N.N."/>
            <person name="Kyrpides N.C."/>
            <person name="Shapiro N."/>
            <person name="Eloe-Fadrosh E.A."/>
            <person name="Pietrasiak N."/>
        </authorList>
    </citation>
    <scope>NUCLEOTIDE SEQUENCE</scope>
    <source>
        <strain evidence="3">GSE-NOS-MK-12-04C</strain>
    </source>
</reference>
<dbReference type="Proteomes" id="UP000729701">
    <property type="component" value="Unassembled WGS sequence"/>
</dbReference>
<keyword evidence="1" id="KW-0472">Membrane</keyword>
<feature type="transmembrane region" description="Helical" evidence="1">
    <location>
        <begin position="96"/>
        <end position="126"/>
    </location>
</feature>
<dbReference type="Pfam" id="PF25231">
    <property type="entry name" value="DUF7847"/>
    <property type="match status" value="1"/>
</dbReference>
<evidence type="ECO:0000259" key="2">
    <source>
        <dbReference type="Pfam" id="PF25231"/>
    </source>
</evidence>
<feature type="transmembrane region" description="Helical" evidence="1">
    <location>
        <begin position="138"/>
        <end position="160"/>
    </location>
</feature>
<protein>
    <submittedName>
        <fullName evidence="3">DUF975 domain-containing protein</fullName>
    </submittedName>
</protein>
<accession>A0A951QG68</accession>
<evidence type="ECO:0000313" key="3">
    <source>
        <dbReference type="EMBL" id="MBW4665854.1"/>
    </source>
</evidence>
<gene>
    <name evidence="3" type="ORF">KME60_00040</name>
</gene>
<feature type="transmembrane region" description="Helical" evidence="1">
    <location>
        <begin position="234"/>
        <end position="259"/>
    </location>
</feature>
<dbReference type="AlphaFoldDB" id="A0A951QG68"/>
<sequence length="286" mass="31509">MSFNSGSPSPIQPLSLGNVVSAGLRLYRSHLKSYLSLSAIAYLWVLVPVYGWAKCAATLSLISRLAFGELVNQPETVEGGRRFINSRVWQFLVMTLLMFLISIGLTIVLIIPFSVLFGVIIGFTAVSSASGTTPSPTIILLVALLTLLAIPLFLIALMWVQARFFVVEVPLAVEDNVDGTSTISRSWDLTKGHVWRIIGILFVGYLITLPIQLPFSILSIIIQGILQRLAQENSAYTFLSSVCSLVLTLLSATLVVPFWQAIKAVVYYDLRSRREGLGLKLRDYEV</sequence>
<evidence type="ECO:0000313" key="4">
    <source>
        <dbReference type="Proteomes" id="UP000729701"/>
    </source>
</evidence>
<dbReference type="EMBL" id="JAHHGZ010000001">
    <property type="protein sequence ID" value="MBW4665854.1"/>
    <property type="molecule type" value="Genomic_DNA"/>
</dbReference>
<feature type="domain" description="DUF7847" evidence="2">
    <location>
        <begin position="78"/>
        <end position="261"/>
    </location>
</feature>
<comment type="caution">
    <text evidence="3">The sequence shown here is derived from an EMBL/GenBank/DDBJ whole genome shotgun (WGS) entry which is preliminary data.</text>
</comment>
<dbReference type="InterPro" id="IPR057169">
    <property type="entry name" value="DUF7847"/>
</dbReference>
<feature type="transmembrane region" description="Helical" evidence="1">
    <location>
        <begin position="34"/>
        <end position="53"/>
    </location>
</feature>
<evidence type="ECO:0000256" key="1">
    <source>
        <dbReference type="SAM" id="Phobius"/>
    </source>
</evidence>